<evidence type="ECO:0000313" key="3">
    <source>
        <dbReference type="Proteomes" id="UP000799766"/>
    </source>
</evidence>
<dbReference type="Proteomes" id="UP000799766">
    <property type="component" value="Unassembled WGS sequence"/>
</dbReference>
<sequence length="208" mass="22440">MCRDCIRISDNIHIHTYIAHGTRRAGSRSSSQRNGRRRGVMKPQSQPWEGSTTGEAEVGPEVVCNCSFHRGTCSGHETRRVLQAMIFLDKVPQALLHCRAPEAEAPTARPLIQDPVADTGWSAKRGLYVPVHLLSGSKAPSRLCAGAPPLRAGLNGAPADAGLAKFTGRSRARRSRGRRTPCPRQAGTFLHCVEVPGAHARGCTPHAM</sequence>
<evidence type="ECO:0000313" key="2">
    <source>
        <dbReference type="EMBL" id="KAF2456406.1"/>
    </source>
</evidence>
<proteinExistence type="predicted"/>
<dbReference type="AlphaFoldDB" id="A0A6A6NXC6"/>
<accession>A0A6A6NXC6</accession>
<organism evidence="2 3">
    <name type="scientific">Lineolata rhizophorae</name>
    <dbReference type="NCBI Taxonomy" id="578093"/>
    <lineage>
        <taxon>Eukaryota</taxon>
        <taxon>Fungi</taxon>
        <taxon>Dikarya</taxon>
        <taxon>Ascomycota</taxon>
        <taxon>Pezizomycotina</taxon>
        <taxon>Dothideomycetes</taxon>
        <taxon>Dothideomycetes incertae sedis</taxon>
        <taxon>Lineolatales</taxon>
        <taxon>Lineolataceae</taxon>
        <taxon>Lineolata</taxon>
    </lineage>
</organism>
<protein>
    <submittedName>
        <fullName evidence="2">Uncharacterized protein</fullName>
    </submittedName>
</protein>
<reference evidence="2" key="1">
    <citation type="journal article" date="2020" name="Stud. Mycol.">
        <title>101 Dothideomycetes genomes: a test case for predicting lifestyles and emergence of pathogens.</title>
        <authorList>
            <person name="Haridas S."/>
            <person name="Albert R."/>
            <person name="Binder M."/>
            <person name="Bloem J."/>
            <person name="Labutti K."/>
            <person name="Salamov A."/>
            <person name="Andreopoulos B."/>
            <person name="Baker S."/>
            <person name="Barry K."/>
            <person name="Bills G."/>
            <person name="Bluhm B."/>
            <person name="Cannon C."/>
            <person name="Castanera R."/>
            <person name="Culley D."/>
            <person name="Daum C."/>
            <person name="Ezra D."/>
            <person name="Gonzalez J."/>
            <person name="Henrissat B."/>
            <person name="Kuo A."/>
            <person name="Liang C."/>
            <person name="Lipzen A."/>
            <person name="Lutzoni F."/>
            <person name="Magnuson J."/>
            <person name="Mondo S."/>
            <person name="Nolan M."/>
            <person name="Ohm R."/>
            <person name="Pangilinan J."/>
            <person name="Park H.-J."/>
            <person name="Ramirez L."/>
            <person name="Alfaro M."/>
            <person name="Sun H."/>
            <person name="Tritt A."/>
            <person name="Yoshinaga Y."/>
            <person name="Zwiers L.-H."/>
            <person name="Turgeon B."/>
            <person name="Goodwin S."/>
            <person name="Spatafora J."/>
            <person name="Crous P."/>
            <person name="Grigoriev I."/>
        </authorList>
    </citation>
    <scope>NUCLEOTIDE SEQUENCE</scope>
    <source>
        <strain evidence="2">ATCC 16933</strain>
    </source>
</reference>
<evidence type="ECO:0000256" key="1">
    <source>
        <dbReference type="SAM" id="MobiDB-lite"/>
    </source>
</evidence>
<gene>
    <name evidence="2" type="ORF">BDY21DRAFT_49619</name>
</gene>
<keyword evidence="3" id="KW-1185">Reference proteome</keyword>
<feature type="compositionally biased region" description="Polar residues" evidence="1">
    <location>
        <begin position="43"/>
        <end position="54"/>
    </location>
</feature>
<dbReference type="EMBL" id="MU001683">
    <property type="protein sequence ID" value="KAF2456406.1"/>
    <property type="molecule type" value="Genomic_DNA"/>
</dbReference>
<feature type="region of interest" description="Disordered" evidence="1">
    <location>
        <begin position="21"/>
        <end position="55"/>
    </location>
</feature>
<name>A0A6A6NXC6_9PEZI</name>